<reference evidence="2 3" key="1">
    <citation type="submission" date="2018-10" db="EMBL/GenBank/DDBJ databases">
        <title>Genome assembly for a Yunnan-Guizhou Plateau 3E fish, Anabarilius grahami (Regan), and its evolutionary and genetic applications.</title>
        <authorList>
            <person name="Jiang W."/>
        </authorList>
    </citation>
    <scope>NUCLEOTIDE SEQUENCE [LARGE SCALE GENOMIC DNA]</scope>
    <source>
        <strain evidence="2">AG-KIZ</strain>
        <tissue evidence="2">Muscle</tissue>
    </source>
</reference>
<evidence type="ECO:0000313" key="2">
    <source>
        <dbReference type="EMBL" id="ROL44249.1"/>
    </source>
</evidence>
<protein>
    <submittedName>
        <fullName evidence="2">Uncharacterized protein</fullName>
    </submittedName>
</protein>
<keyword evidence="3" id="KW-1185">Reference proteome</keyword>
<feature type="compositionally biased region" description="Low complexity" evidence="1">
    <location>
        <begin position="26"/>
        <end position="44"/>
    </location>
</feature>
<evidence type="ECO:0000256" key="1">
    <source>
        <dbReference type="SAM" id="MobiDB-lite"/>
    </source>
</evidence>
<comment type="caution">
    <text evidence="2">The sequence shown here is derived from an EMBL/GenBank/DDBJ whole genome shotgun (WGS) entry which is preliminary data.</text>
</comment>
<feature type="region of interest" description="Disordered" evidence="1">
    <location>
        <begin position="23"/>
        <end position="50"/>
    </location>
</feature>
<gene>
    <name evidence="2" type="ORF">DPX16_4318</name>
</gene>
<evidence type="ECO:0000313" key="3">
    <source>
        <dbReference type="Proteomes" id="UP000281406"/>
    </source>
</evidence>
<dbReference type="EMBL" id="RJVU01046426">
    <property type="protein sequence ID" value="ROL44249.1"/>
    <property type="molecule type" value="Genomic_DNA"/>
</dbReference>
<proteinExistence type="predicted"/>
<accession>A0A3N0YDE2</accession>
<sequence length="96" mass="10116">MGALRWSSPNSLRGVVTGRESELLGEEALSSASPGPAASALPAEQEMVEEDRETTFKTCMPYALKLALPLESGFEAAALLQAGPLTGCLDSHLRVE</sequence>
<dbReference type="AlphaFoldDB" id="A0A3N0YDE2"/>
<name>A0A3N0YDE2_ANAGA</name>
<organism evidence="2 3">
    <name type="scientific">Anabarilius grahami</name>
    <name type="common">Kanglang fish</name>
    <name type="synonym">Barilius grahami</name>
    <dbReference type="NCBI Taxonomy" id="495550"/>
    <lineage>
        <taxon>Eukaryota</taxon>
        <taxon>Metazoa</taxon>
        <taxon>Chordata</taxon>
        <taxon>Craniata</taxon>
        <taxon>Vertebrata</taxon>
        <taxon>Euteleostomi</taxon>
        <taxon>Actinopterygii</taxon>
        <taxon>Neopterygii</taxon>
        <taxon>Teleostei</taxon>
        <taxon>Ostariophysi</taxon>
        <taxon>Cypriniformes</taxon>
        <taxon>Xenocyprididae</taxon>
        <taxon>Xenocypridinae</taxon>
        <taxon>Xenocypridinae incertae sedis</taxon>
        <taxon>Anabarilius</taxon>
    </lineage>
</organism>
<dbReference type="Proteomes" id="UP000281406">
    <property type="component" value="Unassembled WGS sequence"/>
</dbReference>